<dbReference type="Pfam" id="PF09664">
    <property type="entry name" value="DUF2399"/>
    <property type="match status" value="1"/>
</dbReference>
<dbReference type="Proteomes" id="UP001145072">
    <property type="component" value="Unassembled WGS sequence"/>
</dbReference>
<evidence type="ECO:0000313" key="2">
    <source>
        <dbReference type="EMBL" id="MDC3419634.1"/>
    </source>
</evidence>
<comment type="caution">
    <text evidence="2">The sequence shown here is derived from an EMBL/GenBank/DDBJ whole genome shotgun (WGS) entry which is preliminary data.</text>
</comment>
<dbReference type="RefSeq" id="WP_259866703.1">
    <property type="nucleotide sequence ID" value="NZ_JAMQJZ010000002.1"/>
</dbReference>
<accession>A0A9X4AHE7</accession>
<dbReference type="InterPro" id="IPR024465">
    <property type="entry name" value="DUF2399"/>
</dbReference>
<feature type="domain" description="DUF2399" evidence="1">
    <location>
        <begin position="308"/>
        <end position="385"/>
    </location>
</feature>
<name>A0A9X4AHE7_9BACI</name>
<keyword evidence="3" id="KW-1185">Reference proteome</keyword>
<dbReference type="AlphaFoldDB" id="A0A9X4AHE7"/>
<sequence>MISSELQNYIQSHILLKNEKLYVIDAEEQNGIIHIPIMKQTARTRRVVAKIMVSRNTSLEESDRIPTNLIQTFKSPKSKKRIPLSEETYEWVRAGWVIREIRLERDERTVKTEQYRTGFVLYQQQLQLQAKIENENRELLVEWKNRWSEVKHTTVLNFDEDQRVAVVSILENVLDRIARDTEKVLDGETKPLGNLYPDWRLKKQLLFMHFLVVLYQLACTETQFDWKQIGATYYRQIGGSKQFDSYKKEFVQEAEELLHRPIQLLGLASMGTITPLFFAGQMQGKYSNFGYGSVHATTDLAVFSDTFRTESDVLWLVENRGVLTRMAYEEAFLRETKSFVLGVDGQVRSAHKALITQLVKSVNQVIIWTDVDEAGLTIAKYLYELTQGANAMTTWIVPPLSVVTDWETFERKYKQLIQTSEEEQEQEIGGVEQWKMWINH</sequence>
<proteinExistence type="predicted"/>
<dbReference type="EMBL" id="JAMQJZ010000002">
    <property type="protein sequence ID" value="MDC3419634.1"/>
    <property type="molecule type" value="Genomic_DNA"/>
</dbReference>
<gene>
    <name evidence="2" type="ORF">NC661_04550</name>
</gene>
<evidence type="ECO:0000259" key="1">
    <source>
        <dbReference type="Pfam" id="PF09664"/>
    </source>
</evidence>
<dbReference type="CDD" id="cd00188">
    <property type="entry name" value="TOPRIM"/>
    <property type="match status" value="1"/>
</dbReference>
<organism evidence="2 3">
    <name type="scientific">Aquibacillus koreensis</name>
    <dbReference type="NCBI Taxonomy" id="279446"/>
    <lineage>
        <taxon>Bacteria</taxon>
        <taxon>Bacillati</taxon>
        <taxon>Bacillota</taxon>
        <taxon>Bacilli</taxon>
        <taxon>Bacillales</taxon>
        <taxon>Bacillaceae</taxon>
        <taxon>Aquibacillus</taxon>
    </lineage>
</organism>
<evidence type="ECO:0000313" key="3">
    <source>
        <dbReference type="Proteomes" id="UP001145072"/>
    </source>
</evidence>
<protein>
    <submittedName>
        <fullName evidence="2">DUF2399 domain-containing protein</fullName>
    </submittedName>
</protein>
<reference evidence="2" key="1">
    <citation type="submission" date="2022-06" db="EMBL/GenBank/DDBJ databases">
        <title>Aquibacillus sp. a new bacterium isolated from soil saline samples.</title>
        <authorList>
            <person name="Galisteo C."/>
            <person name="De La Haba R."/>
            <person name="Sanchez-Porro C."/>
            <person name="Ventosa A."/>
        </authorList>
    </citation>
    <scope>NUCLEOTIDE SEQUENCE</scope>
    <source>
        <strain evidence="2">JCM 12387</strain>
    </source>
</reference>